<keyword evidence="2" id="KW-1185">Reference proteome</keyword>
<name>A0ABV0PGA0_9TELE</name>
<accession>A0ABV0PGA0</accession>
<reference evidence="1 2" key="1">
    <citation type="submission" date="2021-06" db="EMBL/GenBank/DDBJ databases">
        <authorList>
            <person name="Palmer J.M."/>
        </authorList>
    </citation>
    <scope>NUCLEOTIDE SEQUENCE [LARGE SCALE GENOMIC DNA]</scope>
    <source>
        <strain evidence="1 2">GA_2019</strain>
        <tissue evidence="1">Muscle</tissue>
    </source>
</reference>
<comment type="caution">
    <text evidence="1">The sequence shown here is derived from an EMBL/GenBank/DDBJ whole genome shotgun (WGS) entry which is preliminary data.</text>
</comment>
<dbReference type="Proteomes" id="UP001476798">
    <property type="component" value="Unassembled WGS sequence"/>
</dbReference>
<evidence type="ECO:0000313" key="2">
    <source>
        <dbReference type="Proteomes" id="UP001476798"/>
    </source>
</evidence>
<organism evidence="1 2">
    <name type="scientific">Goodea atripinnis</name>
    <dbReference type="NCBI Taxonomy" id="208336"/>
    <lineage>
        <taxon>Eukaryota</taxon>
        <taxon>Metazoa</taxon>
        <taxon>Chordata</taxon>
        <taxon>Craniata</taxon>
        <taxon>Vertebrata</taxon>
        <taxon>Euteleostomi</taxon>
        <taxon>Actinopterygii</taxon>
        <taxon>Neopterygii</taxon>
        <taxon>Teleostei</taxon>
        <taxon>Neoteleostei</taxon>
        <taxon>Acanthomorphata</taxon>
        <taxon>Ovalentaria</taxon>
        <taxon>Atherinomorphae</taxon>
        <taxon>Cyprinodontiformes</taxon>
        <taxon>Goodeidae</taxon>
        <taxon>Goodea</taxon>
    </lineage>
</organism>
<gene>
    <name evidence="1" type="ORF">GOODEAATRI_023077</name>
</gene>
<proteinExistence type="predicted"/>
<protein>
    <submittedName>
        <fullName evidence="1">Uncharacterized protein</fullName>
    </submittedName>
</protein>
<evidence type="ECO:0000313" key="1">
    <source>
        <dbReference type="EMBL" id="MEQ2182505.1"/>
    </source>
</evidence>
<sequence length="123" mass="13862">MKRTATPADKLVFKDLRLSNELFSLCKAHNSIILIFSYSYSSSSTLSRTGLRGQQTLQRHPGGIWYRRPSHPNWLLSMWKSSGSTPSPSRMAELLTLSLRECPATLRRKLILAACIRDLVLSA</sequence>
<dbReference type="EMBL" id="JAHRIO010072401">
    <property type="protein sequence ID" value="MEQ2182505.1"/>
    <property type="molecule type" value="Genomic_DNA"/>
</dbReference>